<feature type="region of interest" description="Disordered" evidence="1">
    <location>
        <begin position="271"/>
        <end position="302"/>
    </location>
</feature>
<feature type="compositionally biased region" description="Basic residues" evidence="1">
    <location>
        <begin position="614"/>
        <end position="634"/>
    </location>
</feature>
<protein>
    <recommendedName>
        <fullName evidence="4">Extensin domain-containing protein</fullName>
    </recommendedName>
</protein>
<keyword evidence="3" id="KW-1185">Reference proteome</keyword>
<feature type="compositionally biased region" description="Polar residues" evidence="1">
    <location>
        <begin position="675"/>
        <end position="686"/>
    </location>
</feature>
<feature type="region of interest" description="Disordered" evidence="1">
    <location>
        <begin position="454"/>
        <end position="508"/>
    </location>
</feature>
<evidence type="ECO:0000313" key="3">
    <source>
        <dbReference type="Proteomes" id="UP000800200"/>
    </source>
</evidence>
<reference evidence="2" key="1">
    <citation type="journal article" date="2020" name="Stud. Mycol.">
        <title>101 Dothideomycetes genomes: a test case for predicting lifestyles and emergence of pathogens.</title>
        <authorList>
            <person name="Haridas S."/>
            <person name="Albert R."/>
            <person name="Binder M."/>
            <person name="Bloem J."/>
            <person name="Labutti K."/>
            <person name="Salamov A."/>
            <person name="Andreopoulos B."/>
            <person name="Baker S."/>
            <person name="Barry K."/>
            <person name="Bills G."/>
            <person name="Bluhm B."/>
            <person name="Cannon C."/>
            <person name="Castanera R."/>
            <person name="Culley D."/>
            <person name="Daum C."/>
            <person name="Ezra D."/>
            <person name="Gonzalez J."/>
            <person name="Henrissat B."/>
            <person name="Kuo A."/>
            <person name="Liang C."/>
            <person name="Lipzen A."/>
            <person name="Lutzoni F."/>
            <person name="Magnuson J."/>
            <person name="Mondo S."/>
            <person name="Nolan M."/>
            <person name="Ohm R."/>
            <person name="Pangilinan J."/>
            <person name="Park H.-J."/>
            <person name="Ramirez L."/>
            <person name="Alfaro M."/>
            <person name="Sun H."/>
            <person name="Tritt A."/>
            <person name="Yoshinaga Y."/>
            <person name="Zwiers L.-H."/>
            <person name="Turgeon B."/>
            <person name="Goodwin S."/>
            <person name="Spatafora J."/>
            <person name="Crous P."/>
            <person name="Grigoriev I."/>
        </authorList>
    </citation>
    <scope>NUCLEOTIDE SEQUENCE</scope>
    <source>
        <strain evidence="2">CBS 207.26</strain>
    </source>
</reference>
<feature type="compositionally biased region" description="Acidic residues" evidence="1">
    <location>
        <begin position="550"/>
        <end position="560"/>
    </location>
</feature>
<gene>
    <name evidence="2" type="ORF">K469DRAFT_694746</name>
</gene>
<feature type="compositionally biased region" description="Polar residues" evidence="1">
    <location>
        <begin position="129"/>
        <end position="138"/>
    </location>
</feature>
<feature type="region of interest" description="Disordered" evidence="1">
    <location>
        <begin position="715"/>
        <end position="784"/>
    </location>
</feature>
<dbReference type="InterPro" id="IPR018853">
    <property type="entry name" value="DUF2457"/>
</dbReference>
<feature type="region of interest" description="Disordered" evidence="1">
    <location>
        <begin position="529"/>
        <end position="659"/>
    </location>
</feature>
<proteinExistence type="predicted"/>
<feature type="region of interest" description="Disordered" evidence="1">
    <location>
        <begin position="364"/>
        <end position="436"/>
    </location>
</feature>
<dbReference type="Pfam" id="PF10446">
    <property type="entry name" value="DUF2457"/>
    <property type="match status" value="1"/>
</dbReference>
<dbReference type="EMBL" id="ML994615">
    <property type="protein sequence ID" value="KAF2192675.1"/>
    <property type="molecule type" value="Genomic_DNA"/>
</dbReference>
<feature type="compositionally biased region" description="Basic residues" evidence="1">
    <location>
        <begin position="717"/>
        <end position="733"/>
    </location>
</feature>
<feature type="compositionally biased region" description="Low complexity" evidence="1">
    <location>
        <begin position="110"/>
        <end position="123"/>
    </location>
</feature>
<feature type="region of interest" description="Disordered" evidence="1">
    <location>
        <begin position="674"/>
        <end position="699"/>
    </location>
</feature>
<evidence type="ECO:0000313" key="2">
    <source>
        <dbReference type="EMBL" id="KAF2192675.1"/>
    </source>
</evidence>
<feature type="compositionally biased region" description="Polar residues" evidence="1">
    <location>
        <begin position="11"/>
        <end position="32"/>
    </location>
</feature>
<feature type="region of interest" description="Disordered" evidence="1">
    <location>
        <begin position="1"/>
        <end position="152"/>
    </location>
</feature>
<dbReference type="AlphaFoldDB" id="A0A6A6ENC7"/>
<dbReference type="OrthoDB" id="2011769at2759"/>
<evidence type="ECO:0008006" key="4">
    <source>
        <dbReference type="Google" id="ProtNLM"/>
    </source>
</evidence>
<dbReference type="Proteomes" id="UP000800200">
    <property type="component" value="Unassembled WGS sequence"/>
</dbReference>
<evidence type="ECO:0000256" key="1">
    <source>
        <dbReference type="SAM" id="MobiDB-lite"/>
    </source>
</evidence>
<sequence>MAQNEHKHAGTRSTPETRATQTLPTNMATSMATEEEILADVDEPPDPDEHRTPRPSCLKLRDAFQASFSKTNPPPRGERKQSLLTSVLHSDGGSPPEEHSESAALRRGMSSASTWSNHSASTAELTSDGGFTSPGTRMSTPSPPLPSSTFHNMVPIFNKKPFEQPVSIIRQDDENINPLHNPATTTAGERNVEANLGRRRCITFACGRKDTPKPAPQPNPPKAATDLPVEAPKRVCTIKFACPTKVSTAAPSNPNKPRFPRAASPAPLAFRLHGSPKAAPKSHRDSDSTVRNTSPISVRKHPNIDRYRRLSVNSDLARSEAFRFHEFASSEEEVDEWLQESTCHRSRLTINDTLRVENNLRQLGEEVEEEALEDEQDEDLEEEDDVDLDDDEDDIEEEDDEEDVHSDVSDEGFQTDDEEGFAGSDDDSDANSDYQWWAPGRSTAATSIEHLELIRPNTRRSVSESSIGSLDSGSGVSKRPEKVRKRRKSRPVNIRVPSPELPDSTDFVCGTLDEDRPLEDAYMSCLERRRAAKHRVTPQDIDPTFPTSDPEMDEEDENGDPDQVASESDPNFMVHGQMDPLEDSELRGRRKEVAKKRSPAQSPKRLRSPPPLKRTAHRSPPPRKLFGHSPKRLRSPAPLRVRSPPPTRRGSAVLSPKRPEQFVHFGGLAERSPITVASSLPRTPISSHPEDLEDDDTCGELPIRRAIDIKIGLENKRQRRKEKLYQKLHRKGGKDKDKRPPPGKGCERMREMGLELAATKGKRASFAFDIPPTPDQKDIHVLSV</sequence>
<feature type="compositionally biased region" description="Basic and acidic residues" evidence="1">
    <location>
        <begin position="775"/>
        <end position="784"/>
    </location>
</feature>
<feature type="compositionally biased region" description="Basic residues" evidence="1">
    <location>
        <begin position="588"/>
        <end position="598"/>
    </location>
</feature>
<feature type="compositionally biased region" description="Basic residues" evidence="1">
    <location>
        <begin position="481"/>
        <end position="490"/>
    </location>
</feature>
<feature type="compositionally biased region" description="Acidic residues" evidence="1">
    <location>
        <begin position="33"/>
        <end position="46"/>
    </location>
</feature>
<name>A0A6A6ENC7_9PEZI</name>
<feature type="compositionally biased region" description="Basic and acidic residues" evidence="1">
    <location>
        <begin position="734"/>
        <end position="753"/>
    </location>
</feature>
<feature type="compositionally biased region" description="Acidic residues" evidence="1">
    <location>
        <begin position="365"/>
        <end position="430"/>
    </location>
</feature>
<feature type="compositionally biased region" description="Low complexity" evidence="1">
    <location>
        <begin position="463"/>
        <end position="477"/>
    </location>
</feature>
<organism evidence="2 3">
    <name type="scientific">Zopfia rhizophila CBS 207.26</name>
    <dbReference type="NCBI Taxonomy" id="1314779"/>
    <lineage>
        <taxon>Eukaryota</taxon>
        <taxon>Fungi</taxon>
        <taxon>Dikarya</taxon>
        <taxon>Ascomycota</taxon>
        <taxon>Pezizomycotina</taxon>
        <taxon>Dothideomycetes</taxon>
        <taxon>Dothideomycetes incertae sedis</taxon>
        <taxon>Zopfiaceae</taxon>
        <taxon>Zopfia</taxon>
    </lineage>
</organism>
<accession>A0A6A6ENC7</accession>
<feature type="region of interest" description="Disordered" evidence="1">
    <location>
        <begin position="207"/>
        <end position="226"/>
    </location>
</feature>